<evidence type="ECO:0000256" key="1">
    <source>
        <dbReference type="ARBA" id="ARBA00004651"/>
    </source>
</evidence>
<feature type="transmembrane region" description="Helical" evidence="6">
    <location>
        <begin position="276"/>
        <end position="299"/>
    </location>
</feature>
<dbReference type="RefSeq" id="WP_251777939.1">
    <property type="nucleotide sequence ID" value="NZ_JAMKFE010000004.1"/>
</dbReference>
<dbReference type="Pfam" id="PF07690">
    <property type="entry name" value="MFS_1"/>
    <property type="match status" value="1"/>
</dbReference>
<comment type="caution">
    <text evidence="7">The sequence shown here is derived from an EMBL/GenBank/DDBJ whole genome shotgun (WGS) entry which is preliminary data.</text>
</comment>
<feature type="transmembrane region" description="Helical" evidence="6">
    <location>
        <begin position="369"/>
        <end position="392"/>
    </location>
</feature>
<evidence type="ECO:0000256" key="3">
    <source>
        <dbReference type="ARBA" id="ARBA00022692"/>
    </source>
</evidence>
<keyword evidence="5 6" id="KW-0472">Membrane</keyword>
<feature type="transmembrane region" description="Helical" evidence="6">
    <location>
        <begin position="311"/>
        <end position="330"/>
    </location>
</feature>
<proteinExistence type="predicted"/>
<feature type="transmembrane region" description="Helical" evidence="6">
    <location>
        <begin position="53"/>
        <end position="76"/>
    </location>
</feature>
<evidence type="ECO:0000313" key="8">
    <source>
        <dbReference type="Proteomes" id="UP001165541"/>
    </source>
</evidence>
<name>A0ABT0YNJ9_9BURK</name>
<feature type="transmembrane region" description="Helical" evidence="6">
    <location>
        <begin position="153"/>
        <end position="175"/>
    </location>
</feature>
<gene>
    <name evidence="7" type="ORF">M8A51_09355</name>
</gene>
<evidence type="ECO:0000313" key="7">
    <source>
        <dbReference type="EMBL" id="MCM5679741.1"/>
    </source>
</evidence>
<dbReference type="Proteomes" id="UP001165541">
    <property type="component" value="Unassembled WGS sequence"/>
</dbReference>
<keyword evidence="8" id="KW-1185">Reference proteome</keyword>
<evidence type="ECO:0000256" key="2">
    <source>
        <dbReference type="ARBA" id="ARBA00022475"/>
    </source>
</evidence>
<dbReference type="InterPro" id="IPR011701">
    <property type="entry name" value="MFS"/>
</dbReference>
<dbReference type="PANTHER" id="PTHR23513:SF6">
    <property type="entry name" value="MAJOR FACILITATOR SUPERFAMILY ASSOCIATED DOMAIN-CONTAINING PROTEIN"/>
    <property type="match status" value="1"/>
</dbReference>
<keyword evidence="2" id="KW-1003">Cell membrane</keyword>
<dbReference type="Gene3D" id="1.20.1250.20">
    <property type="entry name" value="MFS general substrate transporter like domains"/>
    <property type="match status" value="1"/>
</dbReference>
<evidence type="ECO:0000256" key="4">
    <source>
        <dbReference type="ARBA" id="ARBA00022989"/>
    </source>
</evidence>
<reference evidence="7" key="1">
    <citation type="submission" date="2022-05" db="EMBL/GenBank/DDBJ databases">
        <title>Schlegelella sp. nov., isolated from mangrove soil.</title>
        <authorList>
            <person name="Liu Y."/>
            <person name="Ge X."/>
            <person name="Liu W."/>
        </authorList>
    </citation>
    <scope>NUCLEOTIDE SEQUENCE</scope>
    <source>
        <strain evidence="7">S2-27</strain>
    </source>
</reference>
<feature type="transmembrane region" description="Helical" evidence="6">
    <location>
        <begin position="246"/>
        <end position="264"/>
    </location>
</feature>
<dbReference type="PANTHER" id="PTHR23513">
    <property type="entry name" value="INTEGRAL MEMBRANE EFFLUX PROTEIN-RELATED"/>
    <property type="match status" value="1"/>
</dbReference>
<dbReference type="EMBL" id="JAMKFE010000004">
    <property type="protein sequence ID" value="MCM5679741.1"/>
    <property type="molecule type" value="Genomic_DNA"/>
</dbReference>
<keyword evidence="3 6" id="KW-0812">Transmembrane</keyword>
<evidence type="ECO:0000256" key="5">
    <source>
        <dbReference type="ARBA" id="ARBA00023136"/>
    </source>
</evidence>
<keyword evidence="4 6" id="KW-1133">Transmembrane helix</keyword>
<comment type="subcellular location">
    <subcellularLocation>
        <location evidence="1">Cell membrane</location>
        <topology evidence="1">Multi-pass membrane protein</topology>
    </subcellularLocation>
</comment>
<feature type="transmembrane region" description="Helical" evidence="6">
    <location>
        <begin position="187"/>
        <end position="206"/>
    </location>
</feature>
<feature type="transmembrane region" description="Helical" evidence="6">
    <location>
        <begin position="111"/>
        <end position="132"/>
    </location>
</feature>
<dbReference type="SUPFAM" id="SSF103473">
    <property type="entry name" value="MFS general substrate transporter"/>
    <property type="match status" value="1"/>
</dbReference>
<feature type="transmembrane region" description="Helical" evidence="6">
    <location>
        <begin position="398"/>
        <end position="417"/>
    </location>
</feature>
<dbReference type="InterPro" id="IPR036259">
    <property type="entry name" value="MFS_trans_sf"/>
</dbReference>
<dbReference type="CDD" id="cd06173">
    <property type="entry name" value="MFS_MefA_like"/>
    <property type="match status" value="1"/>
</dbReference>
<evidence type="ECO:0000256" key="6">
    <source>
        <dbReference type="SAM" id="Phobius"/>
    </source>
</evidence>
<organism evidence="7 8">
    <name type="scientific">Caldimonas mangrovi</name>
    <dbReference type="NCBI Taxonomy" id="2944811"/>
    <lineage>
        <taxon>Bacteria</taxon>
        <taxon>Pseudomonadati</taxon>
        <taxon>Pseudomonadota</taxon>
        <taxon>Betaproteobacteria</taxon>
        <taxon>Burkholderiales</taxon>
        <taxon>Sphaerotilaceae</taxon>
        <taxon>Caldimonas</taxon>
    </lineage>
</organism>
<feature type="transmembrane region" description="Helical" evidence="6">
    <location>
        <begin position="336"/>
        <end position="357"/>
    </location>
</feature>
<protein>
    <submittedName>
        <fullName evidence="7">MFS transporter</fullName>
    </submittedName>
</protein>
<accession>A0ABT0YNJ9</accession>
<sequence>MTRTTPPDGDRAALFRDRNFLWLLAGGAISMLGDQFTLIALPWLVLQMTGDPLALGLVLGLASLPRALLMLVGGALVDRYAPKRVMMWTKHASSAALLLLAVLLATGQATLWTIGALAFVLGLAMAFSIPAGTSMLPHVVAARHLPAANGVMLGLRQMSFFVGPLLAGGVIVWFGQGASEAAMDTHGLSAAFLFDAFSFALSAWTLSKVRLLGQTAAVTGGHPAVWSSVMQGLRWCWQDRDLRTCFLYWAAISLLITGPLQIALPVLARELPAPGAAAFGLLMGAHGAGTLLGMVFAGARPTARVRNLGTTLLLVDASIGVLVMPLGHIAALWQGLALLMLIGLLGGFVQVAVFTWIQRRVPAAYLGRTMSIFMFIFMGLAPVSASVTGWVMREVTTAQLFLACGGLMLAVVAAALLSSRMRHIADGPGATAAAGR</sequence>
<feature type="transmembrane region" description="Helical" evidence="6">
    <location>
        <begin position="20"/>
        <end position="41"/>
    </location>
</feature>